<keyword evidence="1" id="KW-1133">Transmembrane helix</keyword>
<proteinExistence type="predicted"/>
<feature type="transmembrane region" description="Helical" evidence="1">
    <location>
        <begin position="118"/>
        <end position="137"/>
    </location>
</feature>
<evidence type="ECO:0000256" key="1">
    <source>
        <dbReference type="SAM" id="Phobius"/>
    </source>
</evidence>
<feature type="transmembrane region" description="Helical" evidence="1">
    <location>
        <begin position="180"/>
        <end position="199"/>
    </location>
</feature>
<feature type="transmembrane region" description="Helical" evidence="1">
    <location>
        <begin position="72"/>
        <end position="88"/>
    </location>
</feature>
<organism evidence="2">
    <name type="scientific">Octopus bimaculoides</name>
    <name type="common">California two-spotted octopus</name>
    <dbReference type="NCBI Taxonomy" id="37653"/>
    <lineage>
        <taxon>Eukaryota</taxon>
        <taxon>Metazoa</taxon>
        <taxon>Spiralia</taxon>
        <taxon>Lophotrochozoa</taxon>
        <taxon>Mollusca</taxon>
        <taxon>Cephalopoda</taxon>
        <taxon>Coleoidea</taxon>
        <taxon>Octopodiformes</taxon>
        <taxon>Octopoda</taxon>
        <taxon>Incirrata</taxon>
        <taxon>Octopodidae</taxon>
        <taxon>Octopus</taxon>
    </lineage>
</organism>
<dbReference type="AlphaFoldDB" id="A0A0L8FGR6"/>
<keyword evidence="1" id="KW-0472">Membrane</keyword>
<sequence length="227" mass="25886">RIVAVDEKCEVQTIMKEARRTTKAFGATGRCQVTNSFADVAEVTGAWLSIIPSLSLLFFFLLIILFSSYSHSVTIILPFFTSIYLVSLHQSSLLFFYCFSFIFFQFFFPFSNPLTSSSPFLCISSFVTLSLILFYHFSLTVSVTMYICIYVHMYLHLTCSLLFFCFIFPETLTLSLTVSILYFSLSFLLSLSILVSLTLSSSHYLLQFPSSPSLFLTLLPTNLFFLF</sequence>
<dbReference type="EMBL" id="KQ432110">
    <property type="protein sequence ID" value="KOF62898.1"/>
    <property type="molecule type" value="Genomic_DNA"/>
</dbReference>
<reference evidence="2" key="1">
    <citation type="submission" date="2015-07" db="EMBL/GenBank/DDBJ databases">
        <title>MeaNS - Measles Nucleotide Surveillance Program.</title>
        <authorList>
            <person name="Tran T."/>
            <person name="Druce J."/>
        </authorList>
    </citation>
    <scope>NUCLEOTIDE SEQUENCE</scope>
    <source>
        <strain evidence="2">UCB-OBI-ISO-001</strain>
        <tissue evidence="2">Gonad</tissue>
    </source>
</reference>
<accession>A0A0L8FGR6</accession>
<feature type="transmembrane region" description="Helical" evidence="1">
    <location>
        <begin position="143"/>
        <end position="168"/>
    </location>
</feature>
<gene>
    <name evidence="2" type="ORF">OCBIM_22021384mg</name>
</gene>
<protein>
    <submittedName>
        <fullName evidence="2">Uncharacterized protein</fullName>
    </submittedName>
</protein>
<feature type="transmembrane region" description="Helical" evidence="1">
    <location>
        <begin position="205"/>
        <end position="226"/>
    </location>
</feature>
<feature type="transmembrane region" description="Helical" evidence="1">
    <location>
        <begin position="46"/>
        <end position="65"/>
    </location>
</feature>
<feature type="non-terminal residue" evidence="2">
    <location>
        <position position="1"/>
    </location>
</feature>
<evidence type="ECO:0000313" key="2">
    <source>
        <dbReference type="EMBL" id="KOF62898.1"/>
    </source>
</evidence>
<feature type="transmembrane region" description="Helical" evidence="1">
    <location>
        <begin position="94"/>
        <end position="111"/>
    </location>
</feature>
<keyword evidence="1" id="KW-0812">Transmembrane</keyword>
<name>A0A0L8FGR6_OCTBM</name>